<evidence type="ECO:0000256" key="2">
    <source>
        <dbReference type="ARBA" id="ARBA00007430"/>
    </source>
</evidence>
<evidence type="ECO:0000313" key="9">
    <source>
        <dbReference type="Proteomes" id="UP000014962"/>
    </source>
</evidence>
<feature type="transmembrane region" description="Helical" evidence="7">
    <location>
        <begin position="54"/>
        <end position="74"/>
    </location>
</feature>
<reference evidence="8 9" key="1">
    <citation type="journal article" date="2013" name="Genome Announc.">
        <title>Draft Genome Sequence of Winogradskyella psychrotolerans RS-3T, Isolated from the Marine Transect of Kongsfjorden, Ny-Alesund, Svalbard, Arctic Ocean.</title>
        <authorList>
            <person name="Kumar Pinnaka A."/>
            <person name="Ara S."/>
            <person name="Singh A."/>
            <person name="Shivaji S."/>
        </authorList>
    </citation>
    <scope>NUCLEOTIDE SEQUENCE [LARGE SCALE GENOMIC DNA]</scope>
    <source>
        <strain evidence="8 9">RS-3</strain>
    </source>
</reference>
<keyword evidence="5 7" id="KW-1133">Transmembrane helix</keyword>
<evidence type="ECO:0000256" key="3">
    <source>
        <dbReference type="ARBA" id="ARBA00022475"/>
    </source>
</evidence>
<evidence type="ECO:0000256" key="6">
    <source>
        <dbReference type="ARBA" id="ARBA00023136"/>
    </source>
</evidence>
<protein>
    <submittedName>
        <fullName evidence="8">Polysaccharide biosynthesis protein</fullName>
    </submittedName>
</protein>
<organism evidence="8 9">
    <name type="scientific">Winogradskyella psychrotolerans RS-3</name>
    <dbReference type="NCBI Taxonomy" id="641526"/>
    <lineage>
        <taxon>Bacteria</taxon>
        <taxon>Pseudomonadati</taxon>
        <taxon>Bacteroidota</taxon>
        <taxon>Flavobacteriia</taxon>
        <taxon>Flavobacteriales</taxon>
        <taxon>Flavobacteriaceae</taxon>
        <taxon>Winogradskyella</taxon>
    </lineage>
</organism>
<evidence type="ECO:0000256" key="4">
    <source>
        <dbReference type="ARBA" id="ARBA00022692"/>
    </source>
</evidence>
<dbReference type="PANTHER" id="PTHR30250:SF10">
    <property type="entry name" value="LIPOPOLYSACCHARIDE BIOSYNTHESIS PROTEIN WZXC"/>
    <property type="match status" value="1"/>
</dbReference>
<dbReference type="GO" id="GO:0005886">
    <property type="term" value="C:plasma membrane"/>
    <property type="evidence" value="ECO:0007669"/>
    <property type="project" value="UniProtKB-SubCell"/>
</dbReference>
<evidence type="ECO:0000313" key="8">
    <source>
        <dbReference type="EMBL" id="EPR74773.1"/>
    </source>
</evidence>
<feature type="transmembrane region" description="Helical" evidence="7">
    <location>
        <begin position="325"/>
        <end position="346"/>
    </location>
</feature>
<accession>S7XFL7</accession>
<evidence type="ECO:0000256" key="5">
    <source>
        <dbReference type="ARBA" id="ARBA00022989"/>
    </source>
</evidence>
<feature type="transmembrane region" description="Helical" evidence="7">
    <location>
        <begin position="250"/>
        <end position="278"/>
    </location>
</feature>
<feature type="transmembrane region" description="Helical" evidence="7">
    <location>
        <begin position="210"/>
        <end position="229"/>
    </location>
</feature>
<evidence type="ECO:0000256" key="1">
    <source>
        <dbReference type="ARBA" id="ARBA00004651"/>
    </source>
</evidence>
<comment type="caution">
    <text evidence="8">The sequence shown here is derived from an EMBL/GenBank/DDBJ whole genome shotgun (WGS) entry which is preliminary data.</text>
</comment>
<feature type="transmembrane region" description="Helical" evidence="7">
    <location>
        <begin position="298"/>
        <end position="318"/>
    </location>
</feature>
<evidence type="ECO:0000256" key="7">
    <source>
        <dbReference type="SAM" id="Phobius"/>
    </source>
</evidence>
<dbReference type="InterPro" id="IPR050833">
    <property type="entry name" value="Poly_Biosynth_Transport"/>
</dbReference>
<feature type="transmembrane region" description="Helical" evidence="7">
    <location>
        <begin position="94"/>
        <end position="112"/>
    </location>
</feature>
<keyword evidence="4 7" id="KW-0812">Transmembrane</keyword>
<dbReference type="PANTHER" id="PTHR30250">
    <property type="entry name" value="PST FAMILY PREDICTED COLANIC ACID TRANSPORTER"/>
    <property type="match status" value="1"/>
</dbReference>
<dbReference type="STRING" id="641526.ADIWIN_0137"/>
<comment type="similarity">
    <text evidence="2">Belongs to the polysaccharide synthase family.</text>
</comment>
<dbReference type="CDD" id="cd13127">
    <property type="entry name" value="MATE_tuaB_like"/>
    <property type="match status" value="1"/>
</dbReference>
<dbReference type="AlphaFoldDB" id="S7XFL7"/>
<proteinExistence type="inferred from homology"/>
<keyword evidence="6 7" id="KW-0472">Membrane</keyword>
<feature type="transmembrane region" description="Helical" evidence="7">
    <location>
        <begin position="30"/>
        <end position="48"/>
    </location>
</feature>
<keyword evidence="9" id="KW-1185">Reference proteome</keyword>
<feature type="transmembrane region" description="Helical" evidence="7">
    <location>
        <begin position="132"/>
        <end position="151"/>
    </location>
</feature>
<dbReference type="EMBL" id="ATMR01000007">
    <property type="protein sequence ID" value="EPR74773.1"/>
    <property type="molecule type" value="Genomic_DNA"/>
</dbReference>
<keyword evidence="3" id="KW-1003">Cell membrane</keyword>
<feature type="transmembrane region" description="Helical" evidence="7">
    <location>
        <begin position="171"/>
        <end position="190"/>
    </location>
</feature>
<gene>
    <name evidence="8" type="ORF">ADIWIN_0137</name>
</gene>
<dbReference type="Proteomes" id="UP000014962">
    <property type="component" value="Unassembled WGS sequence"/>
</dbReference>
<dbReference type="Pfam" id="PF13440">
    <property type="entry name" value="Polysacc_synt_3"/>
    <property type="match status" value="1"/>
</dbReference>
<comment type="subcellular location">
    <subcellularLocation>
        <location evidence="1">Cell membrane</location>
        <topology evidence="1">Multi-pass membrane protein</topology>
    </subcellularLocation>
</comment>
<dbReference type="eggNOG" id="COG2244">
    <property type="taxonomic scope" value="Bacteria"/>
</dbReference>
<name>S7XFL7_9FLAO</name>
<sequence length="372" mass="41859">MAISWFFLSAFGIVHHSLLSRDLELKQTTIASFFSTLIGGAVSIIMALTDYGVWSLVAGYLVGTVTRVVALWIVSTWRPRGKLSMNSIKSVWKYSINILSANIFMTIVNNLSNVLIGKKYTASDLGLYNRAFNLYYLPVSLLTGVINRIAFPVFSKNQDNLTAMKGQLRKAVVFSVFLSGFVCFLIAILADPFVPLLLGDNWSGSIEYLQILSLGGVFFPVNVLLITAIKSTGRSDLYLKVELLKKTIIMIVLFITVNYGIIYMTWGLLFTGFLAYVLNAKFTMKKIDYSWKEQFEDFLPVLLMLGVASAIALGFKVVLNIDSRLLEMVVVGIIYFITCSAVIYNFRHTIYKEIYTKCFEFLNPVLKKLKIK</sequence>